<evidence type="ECO:0000256" key="1">
    <source>
        <dbReference type="ARBA" id="ARBA00009179"/>
    </source>
</evidence>
<evidence type="ECO:0000256" key="4">
    <source>
        <dbReference type="ARBA" id="ARBA00022825"/>
    </source>
</evidence>
<dbReference type="Gene3D" id="3.30.750.44">
    <property type="match status" value="1"/>
</dbReference>
<organism evidence="8 9">
    <name type="scientific">Nitratidesulfovibrio vulgaris (strain DP4)</name>
    <name type="common">Desulfovibrio vulgaris</name>
    <dbReference type="NCBI Taxonomy" id="391774"/>
    <lineage>
        <taxon>Bacteria</taxon>
        <taxon>Pseudomonadati</taxon>
        <taxon>Thermodesulfobacteriota</taxon>
        <taxon>Desulfovibrionia</taxon>
        <taxon>Desulfovibrionales</taxon>
        <taxon>Desulfovibrionaceae</taxon>
        <taxon>Nitratidesulfovibrio</taxon>
    </lineage>
</organism>
<proteinExistence type="inferred from homology"/>
<dbReference type="HOGENOM" id="CLU_017295_1_1_7"/>
<feature type="signal peptide" evidence="6">
    <location>
        <begin position="1"/>
        <end position="25"/>
    </location>
</feature>
<dbReference type="InterPro" id="IPR041489">
    <property type="entry name" value="PDZ_6"/>
</dbReference>
<keyword evidence="3 5" id="KW-0378">Hydrolase</keyword>
<dbReference type="Gene3D" id="3.90.226.10">
    <property type="entry name" value="2-enoyl-CoA Hydratase, Chain A, domain 1"/>
    <property type="match status" value="1"/>
</dbReference>
<dbReference type="SUPFAM" id="SSF52096">
    <property type="entry name" value="ClpP/crotonase"/>
    <property type="match status" value="1"/>
</dbReference>
<dbReference type="CDD" id="cd06782">
    <property type="entry name" value="cpPDZ_CPP-like"/>
    <property type="match status" value="1"/>
</dbReference>
<dbReference type="InterPro" id="IPR036034">
    <property type="entry name" value="PDZ_sf"/>
</dbReference>
<dbReference type="PROSITE" id="PS50106">
    <property type="entry name" value="PDZ"/>
    <property type="match status" value="1"/>
</dbReference>
<evidence type="ECO:0000259" key="7">
    <source>
        <dbReference type="PROSITE" id="PS50106"/>
    </source>
</evidence>
<dbReference type="SUPFAM" id="SSF50156">
    <property type="entry name" value="PDZ domain-like"/>
    <property type="match status" value="1"/>
</dbReference>
<evidence type="ECO:0000256" key="5">
    <source>
        <dbReference type="RuleBase" id="RU004404"/>
    </source>
</evidence>
<dbReference type="FunFam" id="2.30.42.10:FF:000063">
    <property type="entry name" value="Peptidase, S41 family"/>
    <property type="match status" value="1"/>
</dbReference>
<dbReference type="InterPro" id="IPR055210">
    <property type="entry name" value="CtpA/B_N"/>
</dbReference>
<accession>A0A0H3A6K2</accession>
<keyword evidence="2 5" id="KW-0645">Protease</keyword>
<feature type="domain" description="PDZ" evidence="7">
    <location>
        <begin position="82"/>
        <end position="150"/>
    </location>
</feature>
<dbReference type="Pfam" id="PF22694">
    <property type="entry name" value="CtpB_N-like"/>
    <property type="match status" value="1"/>
</dbReference>
<evidence type="ECO:0000256" key="3">
    <source>
        <dbReference type="ARBA" id="ARBA00022801"/>
    </source>
</evidence>
<dbReference type="GO" id="GO:0008236">
    <property type="term" value="F:serine-type peptidase activity"/>
    <property type="evidence" value="ECO:0007669"/>
    <property type="project" value="UniProtKB-KW"/>
</dbReference>
<dbReference type="SMART" id="SM00228">
    <property type="entry name" value="PDZ"/>
    <property type="match status" value="1"/>
</dbReference>
<dbReference type="FunFam" id="3.30.750.44:FF:000001">
    <property type="entry name" value="S41 family peptidase"/>
    <property type="match status" value="1"/>
</dbReference>
<dbReference type="PANTHER" id="PTHR32060:SF30">
    <property type="entry name" value="CARBOXY-TERMINAL PROCESSING PROTEASE CTPA"/>
    <property type="match status" value="1"/>
</dbReference>
<dbReference type="GO" id="GO:0030288">
    <property type="term" value="C:outer membrane-bounded periplasmic space"/>
    <property type="evidence" value="ECO:0007669"/>
    <property type="project" value="TreeGrafter"/>
</dbReference>
<reference evidence="9" key="1">
    <citation type="journal article" date="2009" name="Environ. Microbiol.">
        <title>Contribution of mobile genetic elements to Desulfovibrio vulgaris genome plasticity.</title>
        <authorList>
            <person name="Walker C.B."/>
            <person name="Stolyar S."/>
            <person name="Chivian D."/>
            <person name="Pinel N."/>
            <person name="Gabster J.A."/>
            <person name="Dehal P.S."/>
            <person name="He Z."/>
            <person name="Yang Z.K."/>
            <person name="Yen H.C."/>
            <person name="Zhou J."/>
            <person name="Wall J.D."/>
            <person name="Hazen T.C."/>
            <person name="Arkin A.P."/>
            <person name="Stahl D.A."/>
        </authorList>
    </citation>
    <scope>NUCLEOTIDE SEQUENCE [LARGE SCALE GENOMIC DNA]</scope>
    <source>
        <strain evidence="9">DP4</strain>
    </source>
</reference>
<dbReference type="Pfam" id="PF03572">
    <property type="entry name" value="Peptidase_S41"/>
    <property type="match status" value="1"/>
</dbReference>
<dbReference type="CDD" id="cd07560">
    <property type="entry name" value="Peptidase_S41_CPP"/>
    <property type="match status" value="1"/>
</dbReference>
<feature type="chain" id="PRO_5002604460" evidence="6">
    <location>
        <begin position="26"/>
        <end position="428"/>
    </location>
</feature>
<dbReference type="InterPro" id="IPR001478">
    <property type="entry name" value="PDZ"/>
</dbReference>
<dbReference type="GO" id="GO:0007165">
    <property type="term" value="P:signal transduction"/>
    <property type="evidence" value="ECO:0007669"/>
    <property type="project" value="TreeGrafter"/>
</dbReference>
<dbReference type="RefSeq" id="WP_011791930.1">
    <property type="nucleotide sequence ID" value="NC_008751.1"/>
</dbReference>
<keyword evidence="6" id="KW-0732">Signal</keyword>
<evidence type="ECO:0000256" key="6">
    <source>
        <dbReference type="SAM" id="SignalP"/>
    </source>
</evidence>
<dbReference type="GO" id="GO:0004175">
    <property type="term" value="F:endopeptidase activity"/>
    <property type="evidence" value="ECO:0007669"/>
    <property type="project" value="TreeGrafter"/>
</dbReference>
<dbReference type="InterPro" id="IPR005151">
    <property type="entry name" value="Tail-specific_protease"/>
</dbReference>
<dbReference type="Proteomes" id="UP000009173">
    <property type="component" value="Chromosome"/>
</dbReference>
<gene>
    <name evidence="8" type="ordered locus">Dvul_0923</name>
</gene>
<dbReference type="KEGG" id="dvl:Dvul_0923"/>
<dbReference type="Pfam" id="PF17820">
    <property type="entry name" value="PDZ_6"/>
    <property type="match status" value="1"/>
</dbReference>
<keyword evidence="4 5" id="KW-0720">Serine protease</keyword>
<dbReference type="SMART" id="SM00245">
    <property type="entry name" value="TSPc"/>
    <property type="match status" value="1"/>
</dbReference>
<sequence precursor="true">MRVTLWVVSLGLCAAVAFSGGAVFATTEESKYDALKRFSQVLDIVERYYVRDVPRKDLMNGAVKGMLQGLDPHSTFLSPEEFKEMQETTSGEFFGIGIEISSENGQLTVVSPIEDTPAFKAGLKAGDLILAVDGQPTQEMSTQEAVSRIRGPKGSEVELLILHREAKAPSTVKIVRDAIPLVSVKSKQLEQGYVWVRLTRFSERTTSDLLEALREANKRGPVKGVVLDLRNNPGGLLDQAVSVSDVFLRDGGIVSIRGRGDDTGREYNAKAQSTDVTAPMVVLINAGSASASEIVAGALRDQKRALLVGERSFGKGSVQNVIPLSDGAGLKLTVALYYTPNGRSIQAEGIDPDIEIPFEAPREDDAKPMQRFNMLREKDLSRHLENGAGGKQGKNDQSAEVRDLLERDNQLRMALQFVKRLPALKEIR</sequence>
<dbReference type="InterPro" id="IPR029045">
    <property type="entry name" value="ClpP/crotonase-like_dom_sf"/>
</dbReference>
<evidence type="ECO:0000313" key="9">
    <source>
        <dbReference type="Proteomes" id="UP000009173"/>
    </source>
</evidence>
<dbReference type="PANTHER" id="PTHR32060">
    <property type="entry name" value="TAIL-SPECIFIC PROTEASE"/>
    <property type="match status" value="1"/>
</dbReference>
<evidence type="ECO:0000256" key="2">
    <source>
        <dbReference type="ARBA" id="ARBA00022670"/>
    </source>
</evidence>
<evidence type="ECO:0000313" key="8">
    <source>
        <dbReference type="EMBL" id="ABM27944.1"/>
    </source>
</evidence>
<name>A0A0H3A6K2_NITV4</name>
<comment type="similarity">
    <text evidence="1 5">Belongs to the peptidase S41A family.</text>
</comment>
<dbReference type="Gene3D" id="2.30.42.10">
    <property type="match status" value="1"/>
</dbReference>
<dbReference type="NCBIfam" id="TIGR00225">
    <property type="entry name" value="prc"/>
    <property type="match status" value="1"/>
</dbReference>
<dbReference type="EMBL" id="CP000527">
    <property type="protein sequence ID" value="ABM27944.1"/>
    <property type="molecule type" value="Genomic_DNA"/>
</dbReference>
<protein>
    <submittedName>
        <fullName evidence="8">C-terminal processing peptidase-3, Serine peptidase, MEROPS family S41A</fullName>
    </submittedName>
</protein>
<dbReference type="AlphaFoldDB" id="A0A0H3A6K2"/>
<dbReference type="FunFam" id="3.90.226.10:FF:000029">
    <property type="entry name" value="Peptidase, S41 family"/>
    <property type="match status" value="1"/>
</dbReference>
<dbReference type="GO" id="GO:0006508">
    <property type="term" value="P:proteolysis"/>
    <property type="evidence" value="ECO:0007669"/>
    <property type="project" value="UniProtKB-KW"/>
</dbReference>
<dbReference type="InterPro" id="IPR004447">
    <property type="entry name" value="Peptidase_S41A"/>
</dbReference>